<dbReference type="AlphaFoldDB" id="A0A9D4NR25"/>
<gene>
    <name evidence="1" type="ORF">HUG17_7075</name>
</gene>
<protein>
    <submittedName>
        <fullName evidence="1">Uncharacterized protein</fullName>
    </submittedName>
</protein>
<organism evidence="1">
    <name type="scientific">Dermatophagoides farinae</name>
    <name type="common">American house dust mite</name>
    <dbReference type="NCBI Taxonomy" id="6954"/>
    <lineage>
        <taxon>Eukaryota</taxon>
        <taxon>Metazoa</taxon>
        <taxon>Ecdysozoa</taxon>
        <taxon>Arthropoda</taxon>
        <taxon>Chelicerata</taxon>
        <taxon>Arachnida</taxon>
        <taxon>Acari</taxon>
        <taxon>Acariformes</taxon>
        <taxon>Sarcoptiformes</taxon>
        <taxon>Astigmata</taxon>
        <taxon>Psoroptidia</taxon>
        <taxon>Analgoidea</taxon>
        <taxon>Pyroglyphidae</taxon>
        <taxon>Dermatophagoidinae</taxon>
        <taxon>Dermatophagoides</taxon>
    </lineage>
</organism>
<reference evidence="1" key="1">
    <citation type="submission" date="2020-06" db="EMBL/GenBank/DDBJ databases">
        <authorList>
            <person name="Ji K."/>
            <person name="Li J."/>
        </authorList>
    </citation>
    <scope>NUCLEOTIDE SEQUENCE</scope>
    <source>
        <strain evidence="1">JKM2019</strain>
        <tissue evidence="1">Whole body</tissue>
    </source>
</reference>
<dbReference type="Proteomes" id="UP000828236">
    <property type="component" value="Unassembled WGS sequence"/>
</dbReference>
<proteinExistence type="predicted"/>
<comment type="caution">
    <text evidence="1">The sequence shown here is derived from an EMBL/GenBank/DDBJ whole genome shotgun (WGS) entry which is preliminary data.</text>
</comment>
<reference evidence="1" key="2">
    <citation type="journal article" date="2021" name="World Allergy Organ. J.">
        <title>Chromosome-level assembly of Dermatophagoides farinae genome and transcriptome reveals two novel allergens Der f 37 and Der f 39.</title>
        <authorList>
            <person name="Chen J."/>
            <person name="Cai Z."/>
            <person name="Fan D."/>
            <person name="Hu J."/>
            <person name="Hou Y."/>
            <person name="He Y."/>
            <person name="Zhang Z."/>
            <person name="Zhao Z."/>
            <person name="Gao P."/>
            <person name="Hu W."/>
            <person name="Sun J."/>
            <person name="Li J."/>
            <person name="Ji K."/>
        </authorList>
    </citation>
    <scope>NUCLEOTIDE SEQUENCE</scope>
    <source>
        <strain evidence="1">JKM2019</strain>
    </source>
</reference>
<dbReference type="EMBL" id="SDOV01000009">
    <property type="protein sequence ID" value="KAH7636869.1"/>
    <property type="molecule type" value="Genomic_DNA"/>
</dbReference>
<name>A0A9D4NR25_DERFA</name>
<sequence>MDEDSLTTTNIKRAKTNDDMNVINYNNAVVMISEVLDNLKLFVNEIKVDTGKDVLVVRSDNGSEFTSKNVKCKKMEIAKLKEWCNSSIN</sequence>
<evidence type="ECO:0000313" key="1">
    <source>
        <dbReference type="EMBL" id="KAH7636869.1"/>
    </source>
</evidence>
<accession>A0A9D4NR25</accession>